<dbReference type="AlphaFoldDB" id="A0A1X2E104"/>
<dbReference type="PANTHER" id="PTHR30055">
    <property type="entry name" value="HTH-TYPE TRANSCRIPTIONAL REGULATOR RUTR"/>
    <property type="match status" value="1"/>
</dbReference>
<dbReference type="RefSeq" id="WP_085672197.1">
    <property type="nucleotide sequence ID" value="NZ_JACKRU010000604.1"/>
</dbReference>
<feature type="domain" description="HTH tetR-type" evidence="3">
    <location>
        <begin position="13"/>
        <end position="73"/>
    </location>
</feature>
<accession>A0A1X2E104</accession>
<comment type="caution">
    <text evidence="4">The sequence shown here is derived from an EMBL/GenBank/DDBJ whole genome shotgun (WGS) entry which is preliminary data.</text>
</comment>
<evidence type="ECO:0000256" key="1">
    <source>
        <dbReference type="ARBA" id="ARBA00023125"/>
    </source>
</evidence>
<dbReference type="Proteomes" id="UP000193317">
    <property type="component" value="Unassembled WGS sequence"/>
</dbReference>
<evidence type="ECO:0000313" key="4">
    <source>
        <dbReference type="EMBL" id="ORW94061.1"/>
    </source>
</evidence>
<protein>
    <submittedName>
        <fullName evidence="4">TetR family transcriptional regulator</fullName>
    </submittedName>
</protein>
<organism evidence="4 5">
    <name type="scientific">Mycobacterium szulgai</name>
    <dbReference type="NCBI Taxonomy" id="1787"/>
    <lineage>
        <taxon>Bacteria</taxon>
        <taxon>Bacillati</taxon>
        <taxon>Actinomycetota</taxon>
        <taxon>Actinomycetes</taxon>
        <taxon>Mycobacteriales</taxon>
        <taxon>Mycobacteriaceae</taxon>
        <taxon>Mycobacterium</taxon>
    </lineage>
</organism>
<evidence type="ECO:0000313" key="5">
    <source>
        <dbReference type="Proteomes" id="UP000193317"/>
    </source>
</evidence>
<dbReference type="PROSITE" id="PS50977">
    <property type="entry name" value="HTH_TETR_2"/>
    <property type="match status" value="1"/>
</dbReference>
<proteinExistence type="predicted"/>
<sequence length="209" mass="23493">MAQTPRRAGAKTSNTRDVLLDCVEALMLEKGYAAVTFRNVAAKAGVAPSLVQYYFQTLDGIFIAAIRRYSERNLTHLADALRERADQPFRVLWEYSWEEATGALMTEFTALGNHRKSIRKEIAEVTEQVRKIQLDAVTAKFGNRKLEDERVTPVGLLLLVTGIPKFLNLEKGVGVSTGHRDLINAFESYLESVEPVAKNARRASKRRVR</sequence>
<gene>
    <name evidence="4" type="ORF">AWC27_07530</name>
</gene>
<dbReference type="OrthoDB" id="3474596at2"/>
<dbReference type="GO" id="GO:0000976">
    <property type="term" value="F:transcription cis-regulatory region binding"/>
    <property type="evidence" value="ECO:0007669"/>
    <property type="project" value="TreeGrafter"/>
</dbReference>
<dbReference type="InterPro" id="IPR050109">
    <property type="entry name" value="HTH-type_TetR-like_transc_reg"/>
</dbReference>
<dbReference type="Gene3D" id="1.10.357.10">
    <property type="entry name" value="Tetracycline Repressor, domain 2"/>
    <property type="match status" value="1"/>
</dbReference>
<dbReference type="Pfam" id="PF00440">
    <property type="entry name" value="TetR_N"/>
    <property type="match status" value="1"/>
</dbReference>
<dbReference type="EMBL" id="LQPW01000144">
    <property type="protein sequence ID" value="ORW94061.1"/>
    <property type="molecule type" value="Genomic_DNA"/>
</dbReference>
<dbReference type="PANTHER" id="PTHR30055:SF235">
    <property type="entry name" value="TRANSCRIPTIONAL REGULATORY PROTEIN"/>
    <property type="match status" value="1"/>
</dbReference>
<dbReference type="GO" id="GO:0003700">
    <property type="term" value="F:DNA-binding transcription factor activity"/>
    <property type="evidence" value="ECO:0007669"/>
    <property type="project" value="TreeGrafter"/>
</dbReference>
<evidence type="ECO:0000259" key="3">
    <source>
        <dbReference type="PROSITE" id="PS50977"/>
    </source>
</evidence>
<dbReference type="InterPro" id="IPR009057">
    <property type="entry name" value="Homeodomain-like_sf"/>
</dbReference>
<feature type="DNA-binding region" description="H-T-H motif" evidence="2">
    <location>
        <begin position="36"/>
        <end position="55"/>
    </location>
</feature>
<keyword evidence="1 2" id="KW-0238">DNA-binding</keyword>
<keyword evidence="5" id="KW-1185">Reference proteome</keyword>
<name>A0A1X2E104_MYCSZ</name>
<dbReference type="SUPFAM" id="SSF46689">
    <property type="entry name" value="Homeodomain-like"/>
    <property type="match status" value="1"/>
</dbReference>
<reference evidence="4 5" key="1">
    <citation type="submission" date="2016-01" db="EMBL/GenBank/DDBJ databases">
        <title>The new phylogeny of the genus Mycobacterium.</title>
        <authorList>
            <person name="Tarcisio F."/>
            <person name="Conor M."/>
            <person name="Antonella G."/>
            <person name="Elisabetta G."/>
            <person name="Giulia F.S."/>
            <person name="Sara T."/>
            <person name="Anna F."/>
            <person name="Clotilde B."/>
            <person name="Roberto B."/>
            <person name="Veronica D.S."/>
            <person name="Fabio R."/>
            <person name="Monica P."/>
            <person name="Olivier J."/>
            <person name="Enrico T."/>
            <person name="Nicola S."/>
        </authorList>
    </citation>
    <scope>NUCLEOTIDE SEQUENCE [LARGE SCALE GENOMIC DNA]</scope>
    <source>
        <strain evidence="4 5">DSM 44166</strain>
    </source>
</reference>
<dbReference type="InterPro" id="IPR001647">
    <property type="entry name" value="HTH_TetR"/>
</dbReference>
<evidence type="ECO:0000256" key="2">
    <source>
        <dbReference type="PROSITE-ProRule" id="PRU00335"/>
    </source>
</evidence>